<protein>
    <recommendedName>
        <fullName evidence="7">Zinc finger-containing ubiquitin peptidase 1</fullName>
        <ecNumber evidence="6">3.4.19.12</ecNumber>
    </recommendedName>
    <alternativeName>
        <fullName evidence="17">Lys-63-specific deubiquitinase ZUFSP</fullName>
    </alternativeName>
    <alternativeName>
        <fullName evidence="16">Zinc finger with UFM1-specific peptidase domain protein</fullName>
    </alternativeName>
</protein>
<evidence type="ECO:0000256" key="1">
    <source>
        <dbReference type="ARBA" id="ARBA00000707"/>
    </source>
</evidence>
<dbReference type="GO" id="GO:0005737">
    <property type="term" value="C:cytoplasm"/>
    <property type="evidence" value="ECO:0007669"/>
    <property type="project" value="UniProtKB-SubCell"/>
</dbReference>
<evidence type="ECO:0000256" key="11">
    <source>
        <dbReference type="ARBA" id="ARBA00022771"/>
    </source>
</evidence>
<evidence type="ECO:0000256" key="19">
    <source>
        <dbReference type="PROSITE-ProRule" id="PRU00042"/>
    </source>
</evidence>
<evidence type="ECO:0000256" key="5">
    <source>
        <dbReference type="ARBA" id="ARBA00011274"/>
    </source>
</evidence>
<feature type="domain" description="C2H2-type" evidence="22">
    <location>
        <begin position="180"/>
        <end position="207"/>
    </location>
</feature>
<keyword evidence="14" id="KW-0007">Acetylation</keyword>
<feature type="coiled-coil region" evidence="20">
    <location>
        <begin position="215"/>
        <end position="245"/>
    </location>
</feature>
<dbReference type="GO" id="GO:0005634">
    <property type="term" value="C:nucleus"/>
    <property type="evidence" value="ECO:0007669"/>
    <property type="project" value="UniProtKB-SubCell"/>
</dbReference>
<evidence type="ECO:0000313" key="23">
    <source>
        <dbReference type="Proteomes" id="UP000192220"/>
    </source>
</evidence>
<comment type="catalytic activity">
    <reaction evidence="1">
        <text>Thiol-dependent hydrolysis of ester, thioester, amide, peptide and isopeptide bonds formed by the C-terminal Gly of ubiquitin (a 76-residue protein attached to proteins as an intracellular targeting signal).</text>
        <dbReference type="EC" id="3.4.19.12"/>
    </reaction>
</comment>
<evidence type="ECO:0000256" key="12">
    <source>
        <dbReference type="ARBA" id="ARBA00022801"/>
    </source>
</evidence>
<dbReference type="InterPro" id="IPR036236">
    <property type="entry name" value="Znf_C2H2_sf"/>
</dbReference>
<gene>
    <name evidence="24" type="primary">zufsp</name>
</gene>
<dbReference type="OrthoDB" id="8429728at2759"/>
<evidence type="ECO:0000256" key="17">
    <source>
        <dbReference type="ARBA" id="ARBA00031481"/>
    </source>
</evidence>
<keyword evidence="13" id="KW-0862">Zinc</keyword>
<keyword evidence="11 19" id="KW-0863">Zinc-finger</keyword>
<evidence type="ECO:0000256" key="7">
    <source>
        <dbReference type="ARBA" id="ARBA00021993"/>
    </source>
</evidence>
<evidence type="ECO:0000256" key="2">
    <source>
        <dbReference type="ARBA" id="ARBA00004123"/>
    </source>
</evidence>
<dbReference type="KEGG" id="alim:106530664"/>
<dbReference type="PANTHER" id="PTHR24403">
    <property type="entry name" value="ZINC FINGER PROTEIN"/>
    <property type="match status" value="1"/>
</dbReference>
<dbReference type="EC" id="3.4.19.12" evidence="6"/>
<keyword evidence="23" id="KW-1185">Reference proteome</keyword>
<dbReference type="CTD" id="562478"/>
<dbReference type="GO" id="GO:0004843">
    <property type="term" value="F:cysteine-type deubiquitinase activity"/>
    <property type="evidence" value="ECO:0007669"/>
    <property type="project" value="UniProtKB-EC"/>
</dbReference>
<dbReference type="PROSITE" id="PS00028">
    <property type="entry name" value="ZINC_FINGER_C2H2_1"/>
    <property type="match status" value="2"/>
</dbReference>
<dbReference type="FunFam" id="3.90.70.130:FF:000002">
    <property type="entry name" value="Zinc finger containing ubiquitin peptidase 1"/>
    <property type="match status" value="1"/>
</dbReference>
<feature type="domain" description="C2H2-type" evidence="22">
    <location>
        <begin position="2"/>
        <end position="30"/>
    </location>
</feature>
<dbReference type="FunCoup" id="A0A2I4CP76">
    <property type="interactions" value="793"/>
</dbReference>
<dbReference type="SMART" id="SM00355">
    <property type="entry name" value="ZnF_C2H2"/>
    <property type="match status" value="4"/>
</dbReference>
<dbReference type="GO" id="GO:0008270">
    <property type="term" value="F:zinc ion binding"/>
    <property type="evidence" value="ECO:0007669"/>
    <property type="project" value="UniProtKB-KW"/>
</dbReference>
<evidence type="ECO:0000313" key="24">
    <source>
        <dbReference type="RefSeq" id="XP_013881786.1"/>
    </source>
</evidence>
<evidence type="ECO:0000256" key="9">
    <source>
        <dbReference type="ARBA" id="ARBA00022723"/>
    </source>
</evidence>
<keyword evidence="20" id="KW-0175">Coiled coil</keyword>
<keyword evidence="10" id="KW-0677">Repeat</keyword>
<organism evidence="23 24">
    <name type="scientific">Austrofundulus limnaeus</name>
    <name type="common">Annual killifish</name>
    <dbReference type="NCBI Taxonomy" id="52670"/>
    <lineage>
        <taxon>Eukaryota</taxon>
        <taxon>Metazoa</taxon>
        <taxon>Chordata</taxon>
        <taxon>Craniata</taxon>
        <taxon>Vertebrata</taxon>
        <taxon>Euteleostomi</taxon>
        <taxon>Actinopterygii</taxon>
        <taxon>Neopterygii</taxon>
        <taxon>Teleostei</taxon>
        <taxon>Neoteleostei</taxon>
        <taxon>Acanthomorphata</taxon>
        <taxon>Ovalentaria</taxon>
        <taxon>Atherinomorphae</taxon>
        <taxon>Cyprinodontiformes</taxon>
        <taxon>Rivulidae</taxon>
        <taxon>Austrofundulus</taxon>
    </lineage>
</organism>
<feature type="region of interest" description="Disordered" evidence="21">
    <location>
        <begin position="53"/>
        <end position="75"/>
    </location>
</feature>
<dbReference type="Pfam" id="PF13894">
    <property type="entry name" value="zf-C2H2_4"/>
    <property type="match status" value="1"/>
</dbReference>
<evidence type="ECO:0000259" key="22">
    <source>
        <dbReference type="PROSITE" id="PS50157"/>
    </source>
</evidence>
<proteinExistence type="inferred from homology"/>
<dbReference type="SUPFAM" id="SSF57667">
    <property type="entry name" value="beta-beta-alpha zinc fingers"/>
    <property type="match status" value="1"/>
</dbReference>
<dbReference type="STRING" id="52670.A0A2I4CP76"/>
<dbReference type="RefSeq" id="XP_013881786.1">
    <property type="nucleotide sequence ID" value="XM_014026332.1"/>
</dbReference>
<dbReference type="PROSITE" id="PS50157">
    <property type="entry name" value="ZINC_FINGER_C2H2_2"/>
    <property type="match status" value="2"/>
</dbReference>
<dbReference type="Gene3D" id="3.90.70.130">
    <property type="match status" value="1"/>
</dbReference>
<dbReference type="InParanoid" id="A0A2I4CP76"/>
<accession>A0A2I4CP76</accession>
<evidence type="ECO:0000256" key="6">
    <source>
        <dbReference type="ARBA" id="ARBA00012759"/>
    </source>
</evidence>
<evidence type="ECO:0000256" key="14">
    <source>
        <dbReference type="ARBA" id="ARBA00022990"/>
    </source>
</evidence>
<reference evidence="24" key="1">
    <citation type="submission" date="2025-08" db="UniProtKB">
        <authorList>
            <consortium name="RefSeq"/>
        </authorList>
    </citation>
    <scope>IDENTIFICATION</scope>
</reference>
<dbReference type="Proteomes" id="UP000192220">
    <property type="component" value="Unplaced"/>
</dbReference>
<dbReference type="Gene3D" id="3.30.160.60">
    <property type="entry name" value="Classic Zinc Finger"/>
    <property type="match status" value="2"/>
</dbReference>
<evidence type="ECO:0000256" key="4">
    <source>
        <dbReference type="ARBA" id="ARBA00010469"/>
    </source>
</evidence>
<name>A0A2I4CP76_AUSLI</name>
<comment type="subcellular location">
    <subcellularLocation>
        <location evidence="3">Cytoplasm</location>
    </subcellularLocation>
    <subcellularLocation>
        <location evidence="2">Nucleus</location>
    </subcellularLocation>
</comment>
<comment type="subunit">
    <text evidence="5">Interacts with RPA1 and RPA2.</text>
</comment>
<evidence type="ECO:0000256" key="20">
    <source>
        <dbReference type="SAM" id="Coils"/>
    </source>
</evidence>
<dbReference type="AlphaFoldDB" id="A0A2I4CP76"/>
<keyword evidence="15" id="KW-0539">Nucleus</keyword>
<sequence>MLTCEICGEELLLEEDMKTHLLLSHLEREPHCPLCSLSGVSFDELRVHVLSAHPEDQDREGGPGQSMFVSGSGQSTCGSGLDQSICGSGSSVRLKAGQKHTTQNGCLLSGGAASLQEQSPEPSARFWKGPMQEVDSEPSKAEPQFSCPLCSLVCSSPSVLQDHVELHLQGPVSDQGQRRFECPMCSAVFSNSFSLQEHVEQHLDHNVDPDPDLQLASQLQQEEELKRRQEEAQQEQQEFKKLQRRFGVDGRGGYRRQTERTMERAVARGLLTPADFHCRRVELMESLASGVDDGTTRTQGILSALHEFYQTDCKDCVHVWLSADTDHYSSSVGDRGWGCGYRNFQMLFSSLKMIDTYSSLLQDKVVPCIPRIQSMIEEAWKEGLDPQGASHFNQRLQGTRAWIGATEIYVLLTSLGISSRIIDFHQPTGTAGTHPLLFDWIKQYFCQSSRSNRLPPKLIQTGLPPLYLQHQGHSRTVVGLEQKKKGSFCLLVLDPGSSVSDSRKLLRRDTWSTGVRLIRKFPHSLKHRQYQLVSVQGVLSPEDKQMKILNSRTLRAERIP</sequence>
<evidence type="ECO:0000256" key="18">
    <source>
        <dbReference type="ARBA" id="ARBA00045669"/>
    </source>
</evidence>
<keyword evidence="9" id="KW-0479">Metal-binding</keyword>
<evidence type="ECO:0000256" key="16">
    <source>
        <dbReference type="ARBA" id="ARBA00029662"/>
    </source>
</evidence>
<dbReference type="Pfam" id="PF07910">
    <property type="entry name" value="Peptidase_C78"/>
    <property type="match status" value="1"/>
</dbReference>
<dbReference type="InterPro" id="IPR013087">
    <property type="entry name" value="Znf_C2H2_type"/>
</dbReference>
<evidence type="ECO:0000256" key="10">
    <source>
        <dbReference type="ARBA" id="ARBA00022737"/>
    </source>
</evidence>
<evidence type="ECO:0000256" key="13">
    <source>
        <dbReference type="ARBA" id="ARBA00022833"/>
    </source>
</evidence>
<keyword evidence="12" id="KW-0378">Hydrolase</keyword>
<comment type="function">
    <text evidence="18">Deubiquitinase with endodeubiquitinase activity that specifically interacts with and cleaves 'Lys-63'-linked long polyubiquitin chains. Shows only weak activity against 'Lys-11' and 'Lys-48'-linked chains. Plays an important role in genome stability pathways, functioning to prevent spontaneous DNA damage and also promote cellular survival in response to exogenous DNA damage. Modulates the ubiquitination status of replication protein A (RPA) complex proteins in response to replication stress.</text>
</comment>
<comment type="similarity">
    <text evidence="4">Belongs to the peptidase C78 family. ZUFSP subfamily.</text>
</comment>
<keyword evidence="8" id="KW-0963">Cytoplasm</keyword>
<evidence type="ECO:0000256" key="15">
    <source>
        <dbReference type="ARBA" id="ARBA00023242"/>
    </source>
</evidence>
<dbReference type="InterPro" id="IPR012462">
    <property type="entry name" value="UFSP1/2_DUB_cat"/>
</dbReference>
<evidence type="ECO:0000256" key="3">
    <source>
        <dbReference type="ARBA" id="ARBA00004496"/>
    </source>
</evidence>
<evidence type="ECO:0000256" key="21">
    <source>
        <dbReference type="SAM" id="MobiDB-lite"/>
    </source>
</evidence>
<dbReference type="InterPro" id="IPR050688">
    <property type="entry name" value="Zinc_finger/UBP_domain"/>
</dbReference>
<feature type="region of interest" description="Disordered" evidence="21">
    <location>
        <begin position="111"/>
        <end position="140"/>
    </location>
</feature>
<evidence type="ECO:0000256" key="8">
    <source>
        <dbReference type="ARBA" id="ARBA00022490"/>
    </source>
</evidence>